<evidence type="ECO:0000256" key="5">
    <source>
        <dbReference type="ARBA" id="ARBA00022801"/>
    </source>
</evidence>
<feature type="domain" description="Nucleotidyl transferase" evidence="8">
    <location>
        <begin position="5"/>
        <end position="238"/>
    </location>
</feature>
<evidence type="ECO:0000259" key="8">
    <source>
        <dbReference type="Pfam" id="PF00483"/>
    </source>
</evidence>
<dbReference type="RefSeq" id="WP_213364585.1">
    <property type="nucleotide sequence ID" value="NZ_BSFM01000014.1"/>
</dbReference>
<dbReference type="InterPro" id="IPR036412">
    <property type="entry name" value="HAD-like_sf"/>
</dbReference>
<accession>A0A9W6JY82</accession>
<dbReference type="InterPro" id="IPR023214">
    <property type="entry name" value="HAD_sf"/>
</dbReference>
<dbReference type="GO" id="GO:0005737">
    <property type="term" value="C:cytoplasm"/>
    <property type="evidence" value="ECO:0007669"/>
    <property type="project" value="UniProtKB-SubCell"/>
</dbReference>
<evidence type="ECO:0000256" key="7">
    <source>
        <dbReference type="ARBA" id="ARBA00031828"/>
    </source>
</evidence>
<proteinExistence type="inferred from homology"/>
<dbReference type="InterPro" id="IPR006549">
    <property type="entry name" value="HAD-SF_hydro_IIIA"/>
</dbReference>
<name>A0A9W6JY82_9HYPH</name>
<dbReference type="InterPro" id="IPR005835">
    <property type="entry name" value="NTP_transferase_dom"/>
</dbReference>
<dbReference type="InterPro" id="IPR004446">
    <property type="entry name" value="Heptose_bisP_phosphatase"/>
</dbReference>
<evidence type="ECO:0000313" key="9">
    <source>
        <dbReference type="EMBL" id="GLK84723.1"/>
    </source>
</evidence>
<dbReference type="Gene3D" id="3.40.50.1000">
    <property type="entry name" value="HAD superfamily/HAD-like"/>
    <property type="match status" value="1"/>
</dbReference>
<dbReference type="CDD" id="cd07503">
    <property type="entry name" value="HAD_HisB-N"/>
    <property type="match status" value="1"/>
</dbReference>
<dbReference type="PANTHER" id="PTHR42891">
    <property type="entry name" value="D-GLYCERO-BETA-D-MANNO-HEPTOSE-1,7-BISPHOSPHATE 7-PHOSPHATASE"/>
    <property type="match status" value="1"/>
</dbReference>
<evidence type="ECO:0000256" key="3">
    <source>
        <dbReference type="ARBA" id="ARBA00022490"/>
    </source>
</evidence>
<keyword evidence="6" id="KW-0119">Carbohydrate metabolism</keyword>
<sequence length="406" mass="43644">MLSQALILCGGLGTRLGELTAATPKPMLPVAGRPFLDHLIQEVARYGITRIVLLAGRFGEQIVEAFDGKRLYGADIEVLVEPAPLGTGGALAFAAPVLDPEFLLLNGDSWIDADLVRFARAFHDASAAEPGLAAQMLLQQVPDAGRFGSVTLEGSHVRAFLEKSPERAGKPGLINAGVYLLTREILDLIPAGTACSLEADVLPRLVAAGRVVAVAAPPGSYFIDIGVPETFARVQEELPRVRTRPAVFFDRDGTLNRDAGYTHRVEDLVWMPGAREAVAHANAAGYLVFVVTNQAGVARGHYDEAAILSFHRAMQHQLSAVGGHIDAIEWCPHHIEATVEAYRRDCRRRKPGPGMLEDLLAAWPVDTTRSIMIGDTEADMQAAAAAGIRGRRYEGGSVLDLLRQSI</sequence>
<reference evidence="9" key="2">
    <citation type="submission" date="2023-01" db="EMBL/GenBank/DDBJ databases">
        <authorList>
            <person name="Sun Q."/>
            <person name="Evtushenko L."/>
        </authorList>
    </citation>
    <scope>NUCLEOTIDE SEQUENCE</scope>
    <source>
        <strain evidence="9">VKM B-2789</strain>
    </source>
</reference>
<dbReference type="GO" id="GO:0016791">
    <property type="term" value="F:phosphatase activity"/>
    <property type="evidence" value="ECO:0007669"/>
    <property type="project" value="InterPro"/>
</dbReference>
<evidence type="ECO:0000256" key="1">
    <source>
        <dbReference type="ARBA" id="ARBA00004496"/>
    </source>
</evidence>
<comment type="caution">
    <text evidence="9">The sequence shown here is derived from an EMBL/GenBank/DDBJ whole genome shotgun (WGS) entry which is preliminary data.</text>
</comment>
<dbReference type="Pfam" id="PF00483">
    <property type="entry name" value="NTP_transferase"/>
    <property type="match status" value="1"/>
</dbReference>
<dbReference type="SUPFAM" id="SSF53448">
    <property type="entry name" value="Nucleotide-diphospho-sugar transferases"/>
    <property type="match status" value="1"/>
</dbReference>
<dbReference type="PANTHER" id="PTHR42891:SF1">
    <property type="entry name" value="D-GLYCERO-BETA-D-MANNO-HEPTOSE-1,7-BISPHOSPHATE 7-PHOSPHATASE"/>
    <property type="match status" value="1"/>
</dbReference>
<dbReference type="Proteomes" id="UP001143330">
    <property type="component" value="Unassembled WGS sequence"/>
</dbReference>
<reference evidence="9" key="1">
    <citation type="journal article" date="2014" name="Int. J. Syst. Evol. Microbiol.">
        <title>Complete genome sequence of Corynebacterium casei LMG S-19264T (=DSM 44701T), isolated from a smear-ripened cheese.</title>
        <authorList>
            <consortium name="US DOE Joint Genome Institute (JGI-PGF)"/>
            <person name="Walter F."/>
            <person name="Albersmeier A."/>
            <person name="Kalinowski J."/>
            <person name="Ruckert C."/>
        </authorList>
    </citation>
    <scope>NUCLEOTIDE SEQUENCE</scope>
    <source>
        <strain evidence="9">VKM B-2789</strain>
    </source>
</reference>
<evidence type="ECO:0000256" key="4">
    <source>
        <dbReference type="ARBA" id="ARBA00022723"/>
    </source>
</evidence>
<keyword evidence="5" id="KW-0378">Hydrolase</keyword>
<dbReference type="InterPro" id="IPR006543">
    <property type="entry name" value="Histidinol-phos"/>
</dbReference>
<dbReference type="CDD" id="cd06915">
    <property type="entry name" value="NTP_transferase_WcbM_like"/>
    <property type="match status" value="1"/>
</dbReference>
<dbReference type="EMBL" id="BSFM01000014">
    <property type="protein sequence ID" value="GLK84723.1"/>
    <property type="molecule type" value="Genomic_DNA"/>
</dbReference>
<evidence type="ECO:0000256" key="6">
    <source>
        <dbReference type="ARBA" id="ARBA00023277"/>
    </source>
</evidence>
<protein>
    <recommendedName>
        <fullName evidence="7">D,D-heptose 1,7-bisphosphate phosphatase</fullName>
    </recommendedName>
</protein>
<dbReference type="Gene3D" id="3.90.550.10">
    <property type="entry name" value="Spore Coat Polysaccharide Biosynthesis Protein SpsA, Chain A"/>
    <property type="match status" value="1"/>
</dbReference>
<keyword evidence="3" id="KW-0963">Cytoplasm</keyword>
<keyword evidence="4" id="KW-0479">Metal-binding</keyword>
<comment type="similarity">
    <text evidence="2">Belongs to the GmhB family.</text>
</comment>
<dbReference type="SUPFAM" id="SSF56784">
    <property type="entry name" value="HAD-like"/>
    <property type="match status" value="1"/>
</dbReference>
<dbReference type="GO" id="GO:0005975">
    <property type="term" value="P:carbohydrate metabolic process"/>
    <property type="evidence" value="ECO:0007669"/>
    <property type="project" value="InterPro"/>
</dbReference>
<evidence type="ECO:0000256" key="2">
    <source>
        <dbReference type="ARBA" id="ARBA00005628"/>
    </source>
</evidence>
<gene>
    <name evidence="9" type="ORF">GCM10017653_27930</name>
</gene>
<dbReference type="NCBIfam" id="TIGR01662">
    <property type="entry name" value="HAD-SF-IIIA"/>
    <property type="match status" value="1"/>
</dbReference>
<comment type="subcellular location">
    <subcellularLocation>
        <location evidence="1">Cytoplasm</location>
    </subcellularLocation>
</comment>
<dbReference type="InterPro" id="IPR029044">
    <property type="entry name" value="Nucleotide-diphossugar_trans"/>
</dbReference>
<evidence type="ECO:0000313" key="10">
    <source>
        <dbReference type="Proteomes" id="UP001143330"/>
    </source>
</evidence>
<dbReference type="NCBIfam" id="TIGR01656">
    <property type="entry name" value="Histidinol-ppas"/>
    <property type="match status" value="1"/>
</dbReference>
<dbReference type="AlphaFoldDB" id="A0A9W6JY82"/>
<organism evidence="9 10">
    <name type="scientific">Ancylobacter defluvii</name>
    <dbReference type="NCBI Taxonomy" id="1282440"/>
    <lineage>
        <taxon>Bacteria</taxon>
        <taxon>Pseudomonadati</taxon>
        <taxon>Pseudomonadota</taxon>
        <taxon>Alphaproteobacteria</taxon>
        <taxon>Hyphomicrobiales</taxon>
        <taxon>Xanthobacteraceae</taxon>
        <taxon>Ancylobacter</taxon>
    </lineage>
</organism>
<keyword evidence="10" id="KW-1185">Reference proteome</keyword>
<dbReference type="Pfam" id="PF13242">
    <property type="entry name" value="Hydrolase_like"/>
    <property type="match status" value="1"/>
</dbReference>
<dbReference type="GO" id="GO:0046872">
    <property type="term" value="F:metal ion binding"/>
    <property type="evidence" value="ECO:0007669"/>
    <property type="project" value="UniProtKB-KW"/>
</dbReference>